<dbReference type="Proteomes" id="UP000308600">
    <property type="component" value="Unassembled WGS sequence"/>
</dbReference>
<proteinExistence type="predicted"/>
<evidence type="ECO:0000313" key="2">
    <source>
        <dbReference type="Proteomes" id="UP000308600"/>
    </source>
</evidence>
<dbReference type="EMBL" id="ML208408">
    <property type="protein sequence ID" value="TFK66340.1"/>
    <property type="molecule type" value="Genomic_DNA"/>
</dbReference>
<organism evidence="1 2">
    <name type="scientific">Pluteus cervinus</name>
    <dbReference type="NCBI Taxonomy" id="181527"/>
    <lineage>
        <taxon>Eukaryota</taxon>
        <taxon>Fungi</taxon>
        <taxon>Dikarya</taxon>
        <taxon>Basidiomycota</taxon>
        <taxon>Agaricomycotina</taxon>
        <taxon>Agaricomycetes</taxon>
        <taxon>Agaricomycetidae</taxon>
        <taxon>Agaricales</taxon>
        <taxon>Pluteineae</taxon>
        <taxon>Pluteaceae</taxon>
        <taxon>Pluteus</taxon>
    </lineage>
</organism>
<accession>A0ACD3AKP2</accession>
<protein>
    <submittedName>
        <fullName evidence="1">MATE efflux family protein</fullName>
    </submittedName>
</protein>
<evidence type="ECO:0000313" key="1">
    <source>
        <dbReference type="EMBL" id="TFK66340.1"/>
    </source>
</evidence>
<sequence>MSSTYAHYQEPASLPSDYAILSRFSGSDHEVDDSDSLHSHDHHSQYDTHDLAIQDDGEQSSEPTSAVRIPSRTRRRSFPTAYLQPQNPTMDPYGSMRRKPSTVLSSSTVSETTPLLNPPVPRIEESETQSSDGDENRTAIFWEELRILTKYTLPVFGTHIMEYSLVIVSVISIGHISTTALAAITLGSMTASVSGFSVIQGLTSALDTLLPPAWTSPQPQLVGLWSQRMVVVMTACLVPISMIWYNAEAILLLLKQDPEVAYLAALYLRWALLGLPAYAFNCISRRYFQSQGLFDVPTRIIFAVAPINAILNYVLVWGPPQMGFIGAPIATAISFNLVSLLSIIYGVFYVPKTAWHPLSRRMFTSLGVLIQLGLAGVGQTASEWWAWELVALAASLLGPVVLATQSVLLVSASSTFQAPFALGVASSVRIGNLLGDQNAQRAEVAAHASIVMALGIAGISSTLFMVFRNSWAYMFNNDPEVVALVASILPLVALFQVFDANCAVTGGILRARGKQFTGAMLNLSYNRSIRVRFVYLNTGLPFGVWLAFRAGLGIHGLWLGLTVSLVYCSIVGTWICIRTDWTREVWKVQQRIKEEDKIRQQTADEERR</sequence>
<gene>
    <name evidence="1" type="ORF">BDN72DRAFT_889124</name>
</gene>
<keyword evidence="2" id="KW-1185">Reference proteome</keyword>
<reference evidence="1 2" key="1">
    <citation type="journal article" date="2019" name="Nat. Ecol. Evol.">
        <title>Megaphylogeny resolves global patterns of mushroom evolution.</title>
        <authorList>
            <person name="Varga T."/>
            <person name="Krizsan K."/>
            <person name="Foldi C."/>
            <person name="Dima B."/>
            <person name="Sanchez-Garcia M."/>
            <person name="Sanchez-Ramirez S."/>
            <person name="Szollosi G.J."/>
            <person name="Szarkandi J.G."/>
            <person name="Papp V."/>
            <person name="Albert L."/>
            <person name="Andreopoulos W."/>
            <person name="Angelini C."/>
            <person name="Antonin V."/>
            <person name="Barry K.W."/>
            <person name="Bougher N.L."/>
            <person name="Buchanan P."/>
            <person name="Buyck B."/>
            <person name="Bense V."/>
            <person name="Catcheside P."/>
            <person name="Chovatia M."/>
            <person name="Cooper J."/>
            <person name="Damon W."/>
            <person name="Desjardin D."/>
            <person name="Finy P."/>
            <person name="Geml J."/>
            <person name="Haridas S."/>
            <person name="Hughes K."/>
            <person name="Justo A."/>
            <person name="Karasinski D."/>
            <person name="Kautmanova I."/>
            <person name="Kiss B."/>
            <person name="Kocsube S."/>
            <person name="Kotiranta H."/>
            <person name="LaButti K.M."/>
            <person name="Lechner B.E."/>
            <person name="Liimatainen K."/>
            <person name="Lipzen A."/>
            <person name="Lukacs Z."/>
            <person name="Mihaltcheva S."/>
            <person name="Morgado L.N."/>
            <person name="Niskanen T."/>
            <person name="Noordeloos M.E."/>
            <person name="Ohm R.A."/>
            <person name="Ortiz-Santana B."/>
            <person name="Ovrebo C."/>
            <person name="Racz N."/>
            <person name="Riley R."/>
            <person name="Savchenko A."/>
            <person name="Shiryaev A."/>
            <person name="Soop K."/>
            <person name="Spirin V."/>
            <person name="Szebenyi C."/>
            <person name="Tomsovsky M."/>
            <person name="Tulloss R.E."/>
            <person name="Uehling J."/>
            <person name="Grigoriev I.V."/>
            <person name="Vagvolgyi C."/>
            <person name="Papp T."/>
            <person name="Martin F.M."/>
            <person name="Miettinen O."/>
            <person name="Hibbett D.S."/>
            <person name="Nagy L.G."/>
        </authorList>
    </citation>
    <scope>NUCLEOTIDE SEQUENCE [LARGE SCALE GENOMIC DNA]</scope>
    <source>
        <strain evidence="1 2">NL-1719</strain>
    </source>
</reference>
<name>A0ACD3AKP2_9AGAR</name>